<accession>A0A5D0TSC8</accession>
<organism evidence="2 3">
    <name type="scientific">Actinomadura syzygii</name>
    <dbReference type="NCBI Taxonomy" id="1427538"/>
    <lineage>
        <taxon>Bacteria</taxon>
        <taxon>Bacillati</taxon>
        <taxon>Actinomycetota</taxon>
        <taxon>Actinomycetes</taxon>
        <taxon>Streptosporangiales</taxon>
        <taxon>Thermomonosporaceae</taxon>
        <taxon>Actinomadura</taxon>
    </lineage>
</organism>
<dbReference type="RefSeq" id="WP_148355283.1">
    <property type="nucleotide sequence ID" value="NZ_JBHSBF010000015.1"/>
</dbReference>
<keyword evidence="3" id="KW-1185">Reference proteome</keyword>
<evidence type="ECO:0000256" key="1">
    <source>
        <dbReference type="SAM" id="MobiDB-lite"/>
    </source>
</evidence>
<feature type="region of interest" description="Disordered" evidence="1">
    <location>
        <begin position="1"/>
        <end position="94"/>
    </location>
</feature>
<evidence type="ECO:0000313" key="3">
    <source>
        <dbReference type="Proteomes" id="UP000322634"/>
    </source>
</evidence>
<sequence length="305" mass="33813">MTLDRDGNTEKTDRPAEPAERPPAPPPDRPGGEGGPSRTESRAESRTENRAAGRDRPDEASSGEKEEWFVVSAASRPPGPGGGGAPDRPLFPVATDQTGYTFSEREYGFADVTPERAWDMRARRAPLGMRPEQWTRCVDELRDALTAEGITGADVRLQGPGAAFCTQDPKKWFPQNEGELRSRVIQQHRGASDDERIRRADNAVAKYRSAGFSQGGPKPAKPFFDSLYKLDLARDPDAYEFQFAGDDLAARLRDVQHDAPALHAWACRWEEATGRDFTLSATDRRNPGTGLGEDDWMVIDEERDR</sequence>
<name>A0A5D0TSC8_9ACTN</name>
<dbReference type="OrthoDB" id="3404294at2"/>
<dbReference type="EMBL" id="VSFF01000017">
    <property type="protein sequence ID" value="TYC08222.1"/>
    <property type="molecule type" value="Genomic_DNA"/>
</dbReference>
<reference evidence="2 3" key="1">
    <citation type="submission" date="2019-08" db="EMBL/GenBank/DDBJ databases">
        <title>Actinomadura sp. nov. CYP1-5 isolated from mountain soil.</title>
        <authorList>
            <person name="Songsumanus A."/>
            <person name="Kuncharoen N."/>
            <person name="Kudo T."/>
            <person name="Yuki M."/>
            <person name="Igarashi Y."/>
            <person name="Tanasupawat S."/>
        </authorList>
    </citation>
    <scope>NUCLEOTIDE SEQUENCE [LARGE SCALE GENOMIC DNA]</scope>
    <source>
        <strain evidence="2 3">GKU157</strain>
    </source>
</reference>
<feature type="compositionally biased region" description="Basic and acidic residues" evidence="1">
    <location>
        <begin position="39"/>
        <end position="68"/>
    </location>
</feature>
<evidence type="ECO:0000313" key="2">
    <source>
        <dbReference type="EMBL" id="TYC08222.1"/>
    </source>
</evidence>
<feature type="region of interest" description="Disordered" evidence="1">
    <location>
        <begin position="280"/>
        <end position="305"/>
    </location>
</feature>
<feature type="compositionally biased region" description="Basic and acidic residues" evidence="1">
    <location>
        <begin position="1"/>
        <end position="20"/>
    </location>
</feature>
<proteinExistence type="predicted"/>
<dbReference type="AlphaFoldDB" id="A0A5D0TSC8"/>
<comment type="caution">
    <text evidence="2">The sequence shown here is derived from an EMBL/GenBank/DDBJ whole genome shotgun (WGS) entry which is preliminary data.</text>
</comment>
<dbReference type="Proteomes" id="UP000322634">
    <property type="component" value="Unassembled WGS sequence"/>
</dbReference>
<protein>
    <submittedName>
        <fullName evidence="2">Uncharacterized protein</fullName>
    </submittedName>
</protein>
<gene>
    <name evidence="2" type="ORF">FXF65_38590</name>
</gene>